<dbReference type="OrthoDB" id="5918972at2"/>
<evidence type="ECO:0000256" key="1">
    <source>
        <dbReference type="SAM" id="Phobius"/>
    </source>
</evidence>
<dbReference type="SUPFAM" id="SSF54523">
    <property type="entry name" value="Pili subunits"/>
    <property type="match status" value="1"/>
</dbReference>
<keyword evidence="1" id="KW-1133">Transmembrane helix</keyword>
<dbReference type="NCBIfam" id="TIGR02532">
    <property type="entry name" value="IV_pilin_GFxxxE"/>
    <property type="match status" value="1"/>
</dbReference>
<dbReference type="Gene3D" id="3.30.700.10">
    <property type="entry name" value="Glycoprotein, Type 4 Pilin"/>
    <property type="match status" value="1"/>
</dbReference>
<name>A0A2N7KAU6_9VIBR</name>
<dbReference type="InterPro" id="IPR012902">
    <property type="entry name" value="N_methyl_site"/>
</dbReference>
<reference evidence="3" key="1">
    <citation type="submission" date="2016-07" db="EMBL/GenBank/DDBJ databases">
        <title>Nontailed viruses are major unrecognized killers of bacteria in the ocean.</title>
        <authorList>
            <person name="Kauffman K."/>
            <person name="Hussain F."/>
            <person name="Yang J."/>
            <person name="Arevalo P."/>
            <person name="Brown J."/>
            <person name="Cutler M."/>
            <person name="Kelly L."/>
            <person name="Polz M.F."/>
        </authorList>
    </citation>
    <scope>NUCLEOTIDE SEQUENCE [LARGE SCALE GENOMIC DNA]</scope>
    <source>
        <strain evidence="3">10N.261.46.F8</strain>
    </source>
</reference>
<feature type="transmembrane region" description="Helical" evidence="1">
    <location>
        <begin position="12"/>
        <end position="30"/>
    </location>
</feature>
<dbReference type="EMBL" id="MCZK01000097">
    <property type="protein sequence ID" value="PMM72137.1"/>
    <property type="molecule type" value="Genomic_DNA"/>
</dbReference>
<dbReference type="AlphaFoldDB" id="A0A2N7KAU6"/>
<comment type="caution">
    <text evidence="2">The sequence shown here is derived from an EMBL/GenBank/DDBJ whole genome shotgun (WGS) entry which is preliminary data.</text>
</comment>
<dbReference type="InterPro" id="IPR045584">
    <property type="entry name" value="Pilin-like"/>
</dbReference>
<evidence type="ECO:0000313" key="3">
    <source>
        <dbReference type="Proteomes" id="UP000235406"/>
    </source>
</evidence>
<gene>
    <name evidence="2" type="ORF">BCT49_01750</name>
</gene>
<dbReference type="RefSeq" id="WP_102434600.1">
    <property type="nucleotide sequence ID" value="NZ_CAWNVI010000097.1"/>
</dbReference>
<sequence length="166" mass="17829">MDNSRIPKGFTLVELIVVIIILAIVSITAVSRMSGRSSFELYALQDQVISIVRQVQLNRMQSNMDMSVSGAESLRLVAANNCIGSQSACDNLSETRSDVIASDDYSFSSVPSSSYSSPIEFSLLGNPENTASSGVQITISSNNSSDRAWVCINSQGFVYPSNQACP</sequence>
<proteinExistence type="predicted"/>
<organism evidence="2 3">
    <name type="scientific">Vibrio lentus</name>
    <dbReference type="NCBI Taxonomy" id="136468"/>
    <lineage>
        <taxon>Bacteria</taxon>
        <taxon>Pseudomonadati</taxon>
        <taxon>Pseudomonadota</taxon>
        <taxon>Gammaproteobacteria</taxon>
        <taxon>Vibrionales</taxon>
        <taxon>Vibrionaceae</taxon>
        <taxon>Vibrio</taxon>
    </lineage>
</organism>
<accession>A0A2N7KAU6</accession>
<keyword evidence="1" id="KW-0812">Transmembrane</keyword>
<protein>
    <submittedName>
        <fullName evidence="2">MSHA biogenesis protein MshC</fullName>
    </submittedName>
</protein>
<keyword evidence="1" id="KW-0472">Membrane</keyword>
<dbReference type="PROSITE" id="PS00409">
    <property type="entry name" value="PROKAR_NTER_METHYL"/>
    <property type="match status" value="1"/>
</dbReference>
<evidence type="ECO:0000313" key="2">
    <source>
        <dbReference type="EMBL" id="PMM72137.1"/>
    </source>
</evidence>
<dbReference type="Proteomes" id="UP000235406">
    <property type="component" value="Unassembled WGS sequence"/>
</dbReference>
<dbReference type="Pfam" id="PF07963">
    <property type="entry name" value="N_methyl"/>
    <property type="match status" value="1"/>
</dbReference>